<dbReference type="SUPFAM" id="SSF63380">
    <property type="entry name" value="Riboflavin synthase domain-like"/>
    <property type="match status" value="1"/>
</dbReference>
<dbReference type="InterPro" id="IPR039261">
    <property type="entry name" value="FNR_nucleotide-bd"/>
</dbReference>
<dbReference type="GO" id="GO:0016491">
    <property type="term" value="F:oxidoreductase activity"/>
    <property type="evidence" value="ECO:0007669"/>
    <property type="project" value="InterPro"/>
</dbReference>
<evidence type="ECO:0000259" key="1">
    <source>
        <dbReference type="PROSITE" id="PS51384"/>
    </source>
</evidence>
<dbReference type="SUPFAM" id="SSF52343">
    <property type="entry name" value="Ferredoxin reductase-like, C-terminal NADP-linked domain"/>
    <property type="match status" value="1"/>
</dbReference>
<dbReference type="PROSITE" id="PS51384">
    <property type="entry name" value="FAD_FR"/>
    <property type="match status" value="1"/>
</dbReference>
<reference evidence="2" key="2">
    <citation type="journal article" date="2021" name="Microbiome">
        <title>Successional dynamics and alternative stable states in a saline activated sludge microbial community over 9 years.</title>
        <authorList>
            <person name="Wang Y."/>
            <person name="Ye J."/>
            <person name="Ju F."/>
            <person name="Liu L."/>
            <person name="Boyd J.A."/>
            <person name="Deng Y."/>
            <person name="Parks D.H."/>
            <person name="Jiang X."/>
            <person name="Yin X."/>
            <person name="Woodcroft B.J."/>
            <person name="Tyson G.W."/>
            <person name="Hugenholtz P."/>
            <person name="Polz M.F."/>
            <person name="Zhang T."/>
        </authorList>
    </citation>
    <scope>NUCLEOTIDE SEQUENCE</scope>
    <source>
        <strain evidence="2">HKST-UBA17</strain>
    </source>
</reference>
<gene>
    <name evidence="2" type="ORF">KC685_03490</name>
</gene>
<dbReference type="EMBL" id="JAGQLN010000012">
    <property type="protein sequence ID" value="MCA9376955.1"/>
    <property type="molecule type" value="Genomic_DNA"/>
</dbReference>
<dbReference type="Gene3D" id="3.40.50.80">
    <property type="entry name" value="Nucleotide-binding domain of ferredoxin-NADP reductase (FNR) module"/>
    <property type="match status" value="1"/>
</dbReference>
<dbReference type="Gene3D" id="2.40.30.10">
    <property type="entry name" value="Translation factors"/>
    <property type="match status" value="1"/>
</dbReference>
<comment type="caution">
    <text evidence="2">The sequence shown here is derived from an EMBL/GenBank/DDBJ whole genome shotgun (WGS) entry which is preliminary data.</text>
</comment>
<dbReference type="PANTHER" id="PTHR47354:SF5">
    <property type="entry name" value="PROTEIN RFBI"/>
    <property type="match status" value="1"/>
</dbReference>
<accession>A0A955KY69</accession>
<evidence type="ECO:0000313" key="2">
    <source>
        <dbReference type="EMBL" id="MCA9376955.1"/>
    </source>
</evidence>
<name>A0A955KY69_9BACT</name>
<evidence type="ECO:0000313" key="3">
    <source>
        <dbReference type="Proteomes" id="UP000741282"/>
    </source>
</evidence>
<dbReference type="PRINTS" id="PR00371">
    <property type="entry name" value="FPNCR"/>
</dbReference>
<dbReference type="InterPro" id="IPR017927">
    <property type="entry name" value="FAD-bd_FR_type"/>
</dbReference>
<sequence>MREIDMDDPQLKKDWMVVELVEANMLSHDTRELIFKMPEQFDLIPGQYVDIRLTAPDGHQAVRSYSVMSSPSILPLLELGVQIVPDGEVSPFLGSMPVGTMLEMRGPIGKHFIWDASADRDVVLLAGGVGLVPLLSMLRSAVEEKHSGQIMLLYAAKTMNDLICSEQLFEFNKLSNVQVLIYLSREEGNSQDPNISHKRLDSSLIKERMEITALRSPLIYICGSTRFVGGIGKMMREIQYPEAEVRIEGFG</sequence>
<feature type="domain" description="FAD-binding FR-type" evidence="1">
    <location>
        <begin position="13"/>
        <end position="114"/>
    </location>
</feature>
<dbReference type="InterPro" id="IPR008333">
    <property type="entry name" value="Cbr1-like_FAD-bd_dom"/>
</dbReference>
<proteinExistence type="predicted"/>
<dbReference type="PANTHER" id="PTHR47354">
    <property type="entry name" value="NADH OXIDOREDUCTASE HCR"/>
    <property type="match status" value="1"/>
</dbReference>
<dbReference type="InterPro" id="IPR001709">
    <property type="entry name" value="Flavoprot_Pyr_Nucl_cyt_Rdtase"/>
</dbReference>
<reference evidence="2" key="1">
    <citation type="submission" date="2020-04" db="EMBL/GenBank/DDBJ databases">
        <authorList>
            <person name="Zhang T."/>
        </authorList>
    </citation>
    <scope>NUCLEOTIDE SEQUENCE</scope>
    <source>
        <strain evidence="2">HKST-UBA17</strain>
    </source>
</reference>
<dbReference type="InterPro" id="IPR017938">
    <property type="entry name" value="Riboflavin_synthase-like_b-brl"/>
</dbReference>
<organism evidence="2 3">
    <name type="scientific">Candidatus Dojkabacteria bacterium</name>
    <dbReference type="NCBI Taxonomy" id="2099670"/>
    <lineage>
        <taxon>Bacteria</taxon>
        <taxon>Candidatus Dojkabacteria</taxon>
    </lineage>
</organism>
<dbReference type="InterPro" id="IPR050415">
    <property type="entry name" value="MRET"/>
</dbReference>
<protein>
    <submittedName>
        <fullName evidence="2">Oxidoreductase</fullName>
    </submittedName>
</protein>
<dbReference type="Proteomes" id="UP000741282">
    <property type="component" value="Unassembled WGS sequence"/>
</dbReference>
<dbReference type="Pfam" id="PF00970">
    <property type="entry name" value="FAD_binding_6"/>
    <property type="match status" value="1"/>
</dbReference>
<dbReference type="InterPro" id="IPR001433">
    <property type="entry name" value="OxRdtase_FAD/NAD-bd"/>
</dbReference>
<dbReference type="AlphaFoldDB" id="A0A955KY69"/>
<dbReference type="Pfam" id="PF00175">
    <property type="entry name" value="NAD_binding_1"/>
    <property type="match status" value="1"/>
</dbReference>
<dbReference type="PRINTS" id="PR00406">
    <property type="entry name" value="CYTB5RDTASE"/>
</dbReference>